<dbReference type="PROSITE" id="PS51564">
    <property type="entry name" value="SAM_ICMT"/>
    <property type="match status" value="1"/>
</dbReference>
<proteinExistence type="inferred from homology"/>
<dbReference type="GO" id="GO:0032259">
    <property type="term" value="P:methylation"/>
    <property type="evidence" value="ECO:0007669"/>
    <property type="project" value="UniProtKB-KW"/>
</dbReference>
<dbReference type="EC" id="2.1.1.100" evidence="4 13"/>
<organism evidence="14 15">
    <name type="scientific">Lottia gigantea</name>
    <name type="common">Giant owl limpet</name>
    <dbReference type="NCBI Taxonomy" id="225164"/>
    <lineage>
        <taxon>Eukaryota</taxon>
        <taxon>Metazoa</taxon>
        <taxon>Spiralia</taxon>
        <taxon>Lophotrochozoa</taxon>
        <taxon>Mollusca</taxon>
        <taxon>Gastropoda</taxon>
        <taxon>Patellogastropoda</taxon>
        <taxon>Lottioidea</taxon>
        <taxon>Lottiidae</taxon>
        <taxon>Lottia</taxon>
    </lineage>
</organism>
<evidence type="ECO:0000313" key="14">
    <source>
        <dbReference type="EMBL" id="ESO90488.1"/>
    </source>
</evidence>
<dbReference type="HOGENOM" id="CLU_065200_0_1_1"/>
<dbReference type="InterPro" id="IPR025770">
    <property type="entry name" value="PPMT_MeTrfase"/>
</dbReference>
<evidence type="ECO:0000256" key="3">
    <source>
        <dbReference type="ARBA" id="ARBA00009140"/>
    </source>
</evidence>
<comment type="caution">
    <text evidence="13">Lacks conserved residue(s) required for the propagation of feature annotation.</text>
</comment>
<dbReference type="KEGG" id="lgi:LOTGIDRAFT_217923"/>
<evidence type="ECO:0000256" key="5">
    <source>
        <dbReference type="ARBA" id="ARBA00022603"/>
    </source>
</evidence>
<dbReference type="GO" id="GO:0005789">
    <property type="term" value="C:endoplasmic reticulum membrane"/>
    <property type="evidence" value="ECO:0007669"/>
    <property type="project" value="UniProtKB-SubCell"/>
</dbReference>
<dbReference type="Pfam" id="PF04140">
    <property type="entry name" value="ICMT"/>
    <property type="match status" value="1"/>
</dbReference>
<sequence length="234" mass="27404">MTRIIKTRDAPNLYKIGVRAGLLGNAFGIGLLISFSNTTWTHFGWYLTALSFFHWSEYYTTSVTNSRSLTLESYLLDHSREYKIAAVASWTEFTLEWLVFPGLKQFKWLSILGLILVIGGEVLRKTSMITARSNFNHYVQHIKQHDHQLVTHGVYQYFRHPSYVGWFYWSIGTQIILCNPICLVGYTIVSWRFFRQRIHEEEISLLNFFGEHYVDYQKETGTGLPFIKGYIGRY</sequence>
<evidence type="ECO:0000256" key="7">
    <source>
        <dbReference type="ARBA" id="ARBA00022691"/>
    </source>
</evidence>
<dbReference type="STRING" id="225164.V3ZGY2"/>
<keyword evidence="8 13" id="KW-0812">Transmembrane</keyword>
<feature type="transmembrane region" description="Helical" evidence="13">
    <location>
        <begin position="20"/>
        <end position="37"/>
    </location>
</feature>
<dbReference type="Proteomes" id="UP000030746">
    <property type="component" value="Unassembled WGS sequence"/>
</dbReference>
<evidence type="ECO:0000256" key="4">
    <source>
        <dbReference type="ARBA" id="ARBA00012151"/>
    </source>
</evidence>
<keyword evidence="9 13" id="KW-1133">Transmembrane helix</keyword>
<dbReference type="PANTHER" id="PTHR12714">
    <property type="entry name" value="PROTEIN-S ISOPRENYLCYSTEINE O-METHYLTRANSFERASE"/>
    <property type="match status" value="1"/>
</dbReference>
<evidence type="ECO:0000256" key="11">
    <source>
        <dbReference type="ARBA" id="ARBA00023572"/>
    </source>
</evidence>
<dbReference type="OrthoDB" id="422086at2759"/>
<comment type="function">
    <text evidence="11">Catalyzes the post-translational methylation of isoprenylated C-terminal cysteine residues.</text>
</comment>
<dbReference type="InterPro" id="IPR007269">
    <property type="entry name" value="ICMT_MeTrfase"/>
</dbReference>
<name>V3ZGY2_LOTGI</name>
<evidence type="ECO:0000256" key="8">
    <source>
        <dbReference type="ARBA" id="ARBA00022692"/>
    </source>
</evidence>
<keyword evidence="15" id="KW-1185">Reference proteome</keyword>
<dbReference type="GeneID" id="20246743"/>
<accession>V3ZGY2</accession>
<comment type="catalytic activity">
    <reaction evidence="1 13">
        <text>[protein]-C-terminal S-[(2E,6E)-farnesyl]-L-cysteine + S-adenosyl-L-methionine = [protein]-C-terminal S-[(2E,6E)-farnesyl]-L-cysteine methyl ester + S-adenosyl-L-homocysteine</text>
        <dbReference type="Rhea" id="RHEA:21672"/>
        <dbReference type="Rhea" id="RHEA-COMP:12125"/>
        <dbReference type="Rhea" id="RHEA-COMP:12126"/>
        <dbReference type="ChEBI" id="CHEBI:57856"/>
        <dbReference type="ChEBI" id="CHEBI:59789"/>
        <dbReference type="ChEBI" id="CHEBI:90510"/>
        <dbReference type="ChEBI" id="CHEBI:90511"/>
        <dbReference type="EC" id="2.1.1.100"/>
    </reaction>
</comment>
<evidence type="ECO:0000256" key="1">
    <source>
        <dbReference type="ARBA" id="ARBA00001450"/>
    </source>
</evidence>
<evidence type="ECO:0000256" key="13">
    <source>
        <dbReference type="RuleBase" id="RU362022"/>
    </source>
</evidence>
<evidence type="ECO:0000256" key="2">
    <source>
        <dbReference type="ARBA" id="ARBA00004141"/>
    </source>
</evidence>
<comment type="subcellular location">
    <subcellularLocation>
        <location evidence="13">Endoplasmic reticulum membrane</location>
        <topology evidence="13">Multi-pass membrane protein</topology>
    </subcellularLocation>
    <subcellularLocation>
        <location evidence="2">Membrane</location>
        <topology evidence="2">Multi-pass membrane protein</topology>
    </subcellularLocation>
</comment>
<keyword evidence="6" id="KW-0808">Transferase</keyword>
<keyword evidence="5 13" id="KW-0489">Methyltransferase</keyword>
<evidence type="ECO:0000313" key="15">
    <source>
        <dbReference type="Proteomes" id="UP000030746"/>
    </source>
</evidence>
<gene>
    <name evidence="14" type="ORF">LOTGIDRAFT_217923</name>
</gene>
<keyword evidence="13" id="KW-0256">Endoplasmic reticulum</keyword>
<comment type="similarity">
    <text evidence="3 13">Belongs to the class VI-like SAM-binding methyltransferase superfamily. Isoprenylcysteine carboxyl methyltransferase family.</text>
</comment>
<reference evidence="14 15" key="1">
    <citation type="journal article" date="2013" name="Nature">
        <title>Insights into bilaterian evolution from three spiralian genomes.</title>
        <authorList>
            <person name="Simakov O."/>
            <person name="Marletaz F."/>
            <person name="Cho S.J."/>
            <person name="Edsinger-Gonzales E."/>
            <person name="Havlak P."/>
            <person name="Hellsten U."/>
            <person name="Kuo D.H."/>
            <person name="Larsson T."/>
            <person name="Lv J."/>
            <person name="Arendt D."/>
            <person name="Savage R."/>
            <person name="Osoegawa K."/>
            <person name="de Jong P."/>
            <person name="Grimwood J."/>
            <person name="Chapman J.A."/>
            <person name="Shapiro H."/>
            <person name="Aerts A."/>
            <person name="Otillar R.P."/>
            <person name="Terry A.Y."/>
            <person name="Boore J.L."/>
            <person name="Grigoriev I.V."/>
            <person name="Lindberg D.R."/>
            <person name="Seaver E.C."/>
            <person name="Weisblat D.A."/>
            <person name="Putnam N.H."/>
            <person name="Rokhsar D.S."/>
        </authorList>
    </citation>
    <scope>NUCLEOTIDE SEQUENCE [LARGE SCALE GENOMIC DNA]</scope>
</reference>
<dbReference type="CTD" id="20246743"/>
<dbReference type="RefSeq" id="XP_009058810.1">
    <property type="nucleotide sequence ID" value="XM_009060562.1"/>
</dbReference>
<dbReference type="Gene3D" id="1.20.120.1630">
    <property type="match status" value="1"/>
</dbReference>
<keyword evidence="10 13" id="KW-0472">Membrane</keyword>
<evidence type="ECO:0000256" key="12">
    <source>
        <dbReference type="ARBA" id="ARBA00023656"/>
    </source>
</evidence>
<evidence type="ECO:0000256" key="9">
    <source>
        <dbReference type="ARBA" id="ARBA00022989"/>
    </source>
</evidence>
<dbReference type="PANTHER" id="PTHR12714:SF9">
    <property type="entry name" value="PROTEIN-S-ISOPRENYLCYSTEINE O-METHYLTRANSFERASE"/>
    <property type="match status" value="1"/>
</dbReference>
<dbReference type="OMA" id="GMVPQVW"/>
<keyword evidence="7 13" id="KW-0949">S-adenosyl-L-methionine</keyword>
<protein>
    <recommendedName>
        <fullName evidence="12 13">Protein-S-isoprenylcysteine O-methyltransferase</fullName>
        <ecNumber evidence="4 13">2.1.1.100</ecNumber>
    </recommendedName>
</protein>
<dbReference type="GO" id="GO:0004671">
    <property type="term" value="F:protein C-terminal S-isoprenylcysteine carboxyl O-methyltransferase activity"/>
    <property type="evidence" value="ECO:0007669"/>
    <property type="project" value="UniProtKB-EC"/>
</dbReference>
<evidence type="ECO:0000256" key="6">
    <source>
        <dbReference type="ARBA" id="ARBA00022679"/>
    </source>
</evidence>
<dbReference type="EMBL" id="KB202408">
    <property type="protein sequence ID" value="ESO90488.1"/>
    <property type="molecule type" value="Genomic_DNA"/>
</dbReference>
<dbReference type="AlphaFoldDB" id="V3ZGY2"/>
<evidence type="ECO:0000256" key="10">
    <source>
        <dbReference type="ARBA" id="ARBA00023136"/>
    </source>
</evidence>